<dbReference type="RefSeq" id="WP_115566498.1">
    <property type="nucleotide sequence ID" value="NZ_QRGR01000017.1"/>
</dbReference>
<protein>
    <submittedName>
        <fullName evidence="1">Uncharacterized protein</fullName>
    </submittedName>
</protein>
<evidence type="ECO:0000313" key="2">
    <source>
        <dbReference type="Proteomes" id="UP000256708"/>
    </source>
</evidence>
<reference evidence="2" key="1">
    <citation type="submission" date="2018-08" db="EMBL/GenBank/DDBJ databases">
        <authorList>
            <person name="Liu Z.-W."/>
            <person name="Du Z.-J."/>
        </authorList>
    </citation>
    <scope>NUCLEOTIDE SEQUENCE [LARGE SCALE GENOMIC DNA]</scope>
    <source>
        <strain evidence="2">H4X</strain>
    </source>
</reference>
<gene>
    <name evidence="1" type="ORF">DXT99_15555</name>
</gene>
<keyword evidence="2" id="KW-1185">Reference proteome</keyword>
<organism evidence="1 2">
    <name type="scientific">Pontibacter diazotrophicus</name>
    <dbReference type="NCBI Taxonomy" id="1400979"/>
    <lineage>
        <taxon>Bacteria</taxon>
        <taxon>Pseudomonadati</taxon>
        <taxon>Bacteroidota</taxon>
        <taxon>Cytophagia</taxon>
        <taxon>Cytophagales</taxon>
        <taxon>Hymenobacteraceae</taxon>
        <taxon>Pontibacter</taxon>
    </lineage>
</organism>
<dbReference type="Proteomes" id="UP000256708">
    <property type="component" value="Unassembled WGS sequence"/>
</dbReference>
<dbReference type="OrthoDB" id="770969at2"/>
<accession>A0A3D8LA04</accession>
<proteinExistence type="predicted"/>
<evidence type="ECO:0000313" key="1">
    <source>
        <dbReference type="EMBL" id="RDV14207.1"/>
    </source>
</evidence>
<sequence length="208" mass="24386">MGSTGSGGEFEDLCQQYETWIHAYVSAHFDSPLYHIWLSDSTDERDRTDKFILSKDNKIVTATTPMRLLNALKDLEIPFPDNEKTKEWLIRAFLSDPAPSIVYDIKLIEASILAKDMSQDFIEEAVNFINLFGDLGHQLGNEELIDLTYDNSVRDLWDFFYDNTFWPRWGHEDTFDESKVPAFEPDYEELKEDFDVLIQEFESRFDIR</sequence>
<comment type="caution">
    <text evidence="1">The sequence shown here is derived from an EMBL/GenBank/DDBJ whole genome shotgun (WGS) entry which is preliminary data.</text>
</comment>
<name>A0A3D8LA04_9BACT</name>
<dbReference type="EMBL" id="QRGR01000017">
    <property type="protein sequence ID" value="RDV14207.1"/>
    <property type="molecule type" value="Genomic_DNA"/>
</dbReference>
<dbReference type="AlphaFoldDB" id="A0A3D8LA04"/>